<dbReference type="Proteomes" id="UP000184069">
    <property type="component" value="Unassembled WGS sequence"/>
</dbReference>
<evidence type="ECO:0000313" key="2">
    <source>
        <dbReference type="EMBL" id="SHM05834.1"/>
    </source>
</evidence>
<dbReference type="InterPro" id="IPR050708">
    <property type="entry name" value="T6SS_VgrG/RHS"/>
</dbReference>
<proteinExistence type="predicted"/>
<reference evidence="1 3" key="1">
    <citation type="submission" date="2016-07" db="EMBL/GenBank/DDBJ databases">
        <authorList>
            <person name="Jeong J.-J."/>
            <person name="Kim D.W."/>
            <person name="Sang M.K."/>
            <person name="Choi I.-G."/>
            <person name="Kim K.D."/>
        </authorList>
    </citation>
    <scope>NUCLEOTIDE SEQUENCE [LARGE SCALE GENOMIC DNA]</scope>
    <source>
        <strain evidence="1 3">C-26</strain>
    </source>
</reference>
<dbReference type="EMBL" id="FRBM01000009">
    <property type="protein sequence ID" value="SHM05834.1"/>
    <property type="molecule type" value="Genomic_DNA"/>
</dbReference>
<organism evidence="2 4">
    <name type="scientific">Chryseobacterium contaminans</name>
    <dbReference type="NCBI Taxonomy" id="1423959"/>
    <lineage>
        <taxon>Bacteria</taxon>
        <taxon>Pseudomonadati</taxon>
        <taxon>Bacteroidota</taxon>
        <taxon>Flavobacteriia</taxon>
        <taxon>Flavobacteriales</taxon>
        <taxon>Weeksellaceae</taxon>
        <taxon>Chryseobacterium group</taxon>
        <taxon>Chryseobacterium</taxon>
    </lineage>
</organism>
<evidence type="ECO:0000313" key="1">
    <source>
        <dbReference type="EMBL" id="OCA79872.1"/>
    </source>
</evidence>
<reference evidence="2 4" key="2">
    <citation type="submission" date="2016-11" db="EMBL/GenBank/DDBJ databases">
        <authorList>
            <person name="Jaros S."/>
            <person name="Januszkiewicz K."/>
            <person name="Wedrychowicz H."/>
        </authorList>
    </citation>
    <scope>NUCLEOTIDE SEQUENCE [LARGE SCALE GENOMIC DNA]</scope>
    <source>
        <strain evidence="2 4">DSM 27621</strain>
    </source>
</reference>
<dbReference type="PANTHER" id="PTHR32305:SF15">
    <property type="entry name" value="PROTEIN RHSA-RELATED"/>
    <property type="match status" value="1"/>
</dbReference>
<accession>A0A1M7FP56</accession>
<evidence type="ECO:0000313" key="3">
    <source>
        <dbReference type="Proteomes" id="UP000093508"/>
    </source>
</evidence>
<dbReference type="STRING" id="1423959.SAMN05444407_1093"/>
<protein>
    <submittedName>
        <fullName evidence="2">RHS repeat-associated core domain-containing protein</fullName>
    </submittedName>
</protein>
<dbReference type="Proteomes" id="UP000093508">
    <property type="component" value="Unassembled WGS sequence"/>
</dbReference>
<dbReference type="NCBIfam" id="TIGR03696">
    <property type="entry name" value="Rhs_assc_core"/>
    <property type="match status" value="1"/>
</dbReference>
<dbReference type="AlphaFoldDB" id="A0A1M7FP56"/>
<dbReference type="EMBL" id="MAYF01000046">
    <property type="protein sequence ID" value="OCA79872.1"/>
    <property type="molecule type" value="Genomic_DNA"/>
</dbReference>
<gene>
    <name evidence="1" type="ORF">BBH99_05360</name>
    <name evidence="2" type="ORF">SAMN05444407_1093</name>
</gene>
<dbReference type="InterPro" id="IPR022385">
    <property type="entry name" value="Rhs_assc_core"/>
</dbReference>
<evidence type="ECO:0000313" key="4">
    <source>
        <dbReference type="Proteomes" id="UP000184069"/>
    </source>
</evidence>
<keyword evidence="3" id="KW-1185">Reference proteome</keyword>
<dbReference type="Gene3D" id="2.180.10.10">
    <property type="entry name" value="RHS repeat-associated core"/>
    <property type="match status" value="1"/>
</dbReference>
<dbReference type="PANTHER" id="PTHR32305">
    <property type="match status" value="1"/>
</dbReference>
<name>A0A1M7FP56_9FLAO</name>
<sequence length="276" mass="31370">MLSLSNFGGLYSYKYNGKELQETGMYDYGARFYMPDLGRWGVVDPLAEKMRRHSPYNYTFDNPIRNIDPDGRAPMDIIFRMKNSGNSNVDYKYRNGKFYNTSTNKVYTGGNKTLDKIQSTFDKINSSNDVYLKRMISTLEKSDQKHVIQESQVGSSQTLISSDDAYKAYQLGKGVSTGVFLDLDQGNKKADASYLASEKTTNSDGATIVHELKHSYDFDQGYMKGESKVDGAVSPAETRSVIMENKYRKIEGTEPRLYYDNVKVDFNNTKPLDEKK</sequence>